<dbReference type="GO" id="GO:0006824">
    <property type="term" value="P:cobalt ion transport"/>
    <property type="evidence" value="ECO:0007669"/>
    <property type="project" value="InterPro"/>
</dbReference>
<comment type="caution">
    <text evidence="7">The sequence shown here is derived from an EMBL/GenBank/DDBJ whole genome shotgun (WGS) entry which is preliminary data.</text>
</comment>
<evidence type="ECO:0000256" key="2">
    <source>
        <dbReference type="ARBA" id="ARBA00022475"/>
    </source>
</evidence>
<dbReference type="InterPro" id="IPR012809">
    <property type="entry name" value="ECF_CbiQ"/>
</dbReference>
<evidence type="ECO:0000256" key="4">
    <source>
        <dbReference type="ARBA" id="ARBA00022989"/>
    </source>
</evidence>
<evidence type="ECO:0000256" key="3">
    <source>
        <dbReference type="ARBA" id="ARBA00022692"/>
    </source>
</evidence>
<dbReference type="PANTHER" id="PTHR34857:SF2">
    <property type="entry name" value="SLL0384 PROTEIN"/>
    <property type="match status" value="1"/>
</dbReference>
<reference evidence="7" key="1">
    <citation type="journal article" date="2014" name="Front. Microbiol.">
        <title>High frequency of phylogenetically diverse reductive dehalogenase-homologous genes in deep subseafloor sedimentary metagenomes.</title>
        <authorList>
            <person name="Kawai M."/>
            <person name="Futagami T."/>
            <person name="Toyoda A."/>
            <person name="Takaki Y."/>
            <person name="Nishi S."/>
            <person name="Hori S."/>
            <person name="Arai W."/>
            <person name="Tsubouchi T."/>
            <person name="Morono Y."/>
            <person name="Uchiyama I."/>
            <person name="Ito T."/>
            <person name="Fujiyama A."/>
            <person name="Inagaki F."/>
            <person name="Takami H."/>
        </authorList>
    </citation>
    <scope>NUCLEOTIDE SEQUENCE</scope>
    <source>
        <strain evidence="7">Expedition CK06-06</strain>
    </source>
</reference>
<dbReference type="PANTHER" id="PTHR34857">
    <property type="entry name" value="SLL0384 PROTEIN"/>
    <property type="match status" value="1"/>
</dbReference>
<dbReference type="CDD" id="cd16914">
    <property type="entry name" value="EcfT"/>
    <property type="match status" value="1"/>
</dbReference>
<feature type="transmembrane region" description="Helical" evidence="6">
    <location>
        <begin position="19"/>
        <end position="36"/>
    </location>
</feature>
<keyword evidence="4 6" id="KW-1133">Transmembrane helix</keyword>
<organism evidence="7">
    <name type="scientific">marine sediment metagenome</name>
    <dbReference type="NCBI Taxonomy" id="412755"/>
    <lineage>
        <taxon>unclassified sequences</taxon>
        <taxon>metagenomes</taxon>
        <taxon>ecological metagenomes</taxon>
    </lineage>
</organism>
<name>X1HRX2_9ZZZZ</name>
<gene>
    <name evidence="7" type="ORF">S03H2_41721</name>
</gene>
<evidence type="ECO:0000256" key="6">
    <source>
        <dbReference type="SAM" id="Phobius"/>
    </source>
</evidence>
<dbReference type="AlphaFoldDB" id="X1HRX2"/>
<accession>X1HRX2</accession>
<feature type="transmembrane region" description="Helical" evidence="6">
    <location>
        <begin position="97"/>
        <end position="116"/>
    </location>
</feature>
<comment type="subcellular location">
    <subcellularLocation>
        <location evidence="1">Cell membrane</location>
        <topology evidence="1">Multi-pass membrane protein</topology>
    </subcellularLocation>
</comment>
<keyword evidence="5 6" id="KW-0472">Membrane</keyword>
<evidence type="ECO:0000256" key="1">
    <source>
        <dbReference type="ARBA" id="ARBA00004651"/>
    </source>
</evidence>
<dbReference type="NCBIfam" id="TIGR02454">
    <property type="entry name" value="ECF_T_CbiQ"/>
    <property type="match status" value="1"/>
</dbReference>
<dbReference type="InterPro" id="IPR003339">
    <property type="entry name" value="ABC/ECF_trnsptr_transmembrane"/>
</dbReference>
<feature type="transmembrane region" description="Helical" evidence="6">
    <location>
        <begin position="62"/>
        <end position="85"/>
    </location>
</feature>
<dbReference type="InterPro" id="IPR051611">
    <property type="entry name" value="ECF_transporter_component"/>
</dbReference>
<proteinExistence type="predicted"/>
<keyword evidence="3 6" id="KW-0812">Transmembrane</keyword>
<evidence type="ECO:0008006" key="8">
    <source>
        <dbReference type="Google" id="ProtNLM"/>
    </source>
</evidence>
<sequence length="209" mass="23083">LAVYHAVGKVPLRYTLKRVLMVSPFALAIVALFPILEPGRVVWTLRLGPWAASVTDAGLLRAGHLACTFALCAVTTLLLLATTPFQEILSALARLRVPRAFVVQLAFLYRYLWVLLDELMRMRRARAARDGGLGPWSLRFRSHAGVVGVLFLRTYDRAERIYWAMAARGFDGRLPAPPTQRMTSKDAVFLCGVAALAAATLTLDRLAYG</sequence>
<keyword evidence="2" id="KW-1003">Cell membrane</keyword>
<dbReference type="GO" id="GO:0043190">
    <property type="term" value="C:ATP-binding cassette (ABC) transporter complex"/>
    <property type="evidence" value="ECO:0007669"/>
    <property type="project" value="InterPro"/>
</dbReference>
<dbReference type="EMBL" id="BARU01025931">
    <property type="protein sequence ID" value="GAH72222.1"/>
    <property type="molecule type" value="Genomic_DNA"/>
</dbReference>
<feature type="transmembrane region" description="Helical" evidence="6">
    <location>
        <begin position="187"/>
        <end position="208"/>
    </location>
</feature>
<dbReference type="Pfam" id="PF02361">
    <property type="entry name" value="CbiQ"/>
    <property type="match status" value="1"/>
</dbReference>
<evidence type="ECO:0000313" key="7">
    <source>
        <dbReference type="EMBL" id="GAH72222.1"/>
    </source>
</evidence>
<feature type="non-terminal residue" evidence="7">
    <location>
        <position position="1"/>
    </location>
</feature>
<protein>
    <recommendedName>
        <fullName evidence="8">Cobalt ECF transporter T component CbiQ</fullName>
    </recommendedName>
</protein>
<evidence type="ECO:0000256" key="5">
    <source>
        <dbReference type="ARBA" id="ARBA00023136"/>
    </source>
</evidence>